<keyword evidence="1" id="KW-1133">Transmembrane helix</keyword>
<protein>
    <submittedName>
        <fullName evidence="2">Uncharacterized protein</fullName>
    </submittedName>
</protein>
<feature type="transmembrane region" description="Helical" evidence="1">
    <location>
        <begin position="34"/>
        <end position="59"/>
    </location>
</feature>
<reference evidence="2 3" key="1">
    <citation type="journal article" date="2009" name="Stand. Genomic Sci.">
        <title>Complete genome sequence of Halorhabdus utahensis type strain (AX-2).</title>
        <authorList>
            <person name="Anderson I."/>
            <person name="Tindall B.J."/>
            <person name="Pomrenke H."/>
            <person name="Goker M."/>
            <person name="Lapidus A."/>
            <person name="Nolan M."/>
            <person name="Copeland A."/>
            <person name="Glavina Del Rio T."/>
            <person name="Chen F."/>
            <person name="Tice H."/>
            <person name="Cheng J.F."/>
            <person name="Lucas S."/>
            <person name="Chertkov O."/>
            <person name="Bruce D."/>
            <person name="Brettin T."/>
            <person name="Detter J.C."/>
            <person name="Han C."/>
            <person name="Goodwin L."/>
            <person name="Land M."/>
            <person name="Hauser L."/>
            <person name="Chang Y.J."/>
            <person name="Jeffries C.D."/>
            <person name="Pitluck S."/>
            <person name="Pati A."/>
            <person name="Mavromatis K."/>
            <person name="Ivanova N."/>
            <person name="Ovchinnikova G."/>
            <person name="Chen A."/>
            <person name="Palaniappan K."/>
            <person name="Chain P."/>
            <person name="Rohde M."/>
            <person name="Bristow J."/>
            <person name="Eisen J.A."/>
            <person name="Markowitz V."/>
            <person name="Hugenholtz P."/>
            <person name="Kyrpides N.C."/>
            <person name="Klenk H.P."/>
        </authorList>
    </citation>
    <scope>NUCLEOTIDE SEQUENCE [LARGE SCALE GENOMIC DNA]</scope>
    <source>
        <strain evidence="3">DSM 12940 / JCM 11049 / AX-2</strain>
    </source>
</reference>
<evidence type="ECO:0000313" key="3">
    <source>
        <dbReference type="Proteomes" id="UP000002071"/>
    </source>
</evidence>
<evidence type="ECO:0000313" key="2">
    <source>
        <dbReference type="EMBL" id="ACV11471.1"/>
    </source>
</evidence>
<evidence type="ECO:0000256" key="1">
    <source>
        <dbReference type="SAM" id="Phobius"/>
    </source>
</evidence>
<keyword evidence="3" id="KW-1185">Reference proteome</keyword>
<dbReference type="Proteomes" id="UP000002071">
    <property type="component" value="Chromosome"/>
</dbReference>
<sequence length="100" mass="10393">MSWLPALVLFGSSVFPVGYYLSSPDRDHVGRTGTISVLIPVIGLFVGIGLLVGSLGSLISNPLQLGVTVLGVVEVLVVVGFLVPRVIGATIGEFIVNSLF</sequence>
<keyword evidence="1" id="KW-0472">Membrane</keyword>
<feature type="transmembrane region" description="Helical" evidence="1">
    <location>
        <begin position="65"/>
        <end position="83"/>
    </location>
</feature>
<proteinExistence type="predicted"/>
<dbReference type="KEGG" id="hut:Huta_1295"/>
<gene>
    <name evidence="2" type="ordered locus">Huta_1295</name>
</gene>
<feature type="transmembrane region" description="Helical" evidence="1">
    <location>
        <begin position="6"/>
        <end position="22"/>
    </location>
</feature>
<keyword evidence="1" id="KW-0812">Transmembrane</keyword>
<organism evidence="2 3">
    <name type="scientific">Halorhabdus utahensis (strain DSM 12940 / JCM 11049 / AX-2)</name>
    <dbReference type="NCBI Taxonomy" id="519442"/>
    <lineage>
        <taxon>Archaea</taxon>
        <taxon>Methanobacteriati</taxon>
        <taxon>Methanobacteriota</taxon>
        <taxon>Stenosarchaea group</taxon>
        <taxon>Halobacteria</taxon>
        <taxon>Halobacteriales</taxon>
        <taxon>Haloarculaceae</taxon>
        <taxon>Halorhabdus</taxon>
    </lineage>
</organism>
<dbReference type="AlphaFoldDB" id="C7NN71"/>
<dbReference type="EMBL" id="CP001687">
    <property type="protein sequence ID" value="ACV11471.1"/>
    <property type="molecule type" value="Genomic_DNA"/>
</dbReference>
<accession>C7NN71</accession>
<name>C7NN71_HALUD</name>
<dbReference type="HOGENOM" id="CLU_2299287_0_0_2"/>